<evidence type="ECO:0000313" key="3">
    <source>
        <dbReference type="Proteomes" id="UP000034075"/>
    </source>
</evidence>
<evidence type="ECO:0000259" key="1">
    <source>
        <dbReference type="Pfam" id="PF00534"/>
    </source>
</evidence>
<dbReference type="AlphaFoldDB" id="A0A0G0FF35"/>
<evidence type="ECO:0000313" key="2">
    <source>
        <dbReference type="EMBL" id="KKQ12140.1"/>
    </source>
</evidence>
<keyword evidence="2" id="KW-0808">Transferase</keyword>
<accession>A0A0G0FF35</accession>
<dbReference type="PANTHER" id="PTHR45947">
    <property type="entry name" value="SULFOQUINOVOSYL TRANSFERASE SQD2"/>
    <property type="match status" value="1"/>
</dbReference>
<dbReference type="SUPFAM" id="SSF53756">
    <property type="entry name" value="UDP-Glycosyltransferase/glycogen phosphorylase"/>
    <property type="match status" value="1"/>
</dbReference>
<dbReference type="Pfam" id="PF00534">
    <property type="entry name" value="Glycos_transf_1"/>
    <property type="match status" value="1"/>
</dbReference>
<sequence>MRVALVTESLWSMGGANRVLESFAKMYPDADIYALFGDTKSLSSELQKHRIIYSALNKRLFIKQLYRYTYHLWPLHIEKFDLSQYDLVISSSASVAFGVITPMTCKHIAYVHSPMRYLWDLKDVGIKELVFFKRMVTNFLLVFIRLWESSASSRPDILISNSKFVARRISKYWGREVDYVLTPPVHFYEGVIKDKSERGKKDHDKYIVAGAPFEFNKKGEFLLECMKDSKIVLKLIGSGSKEPRLRRKYSKYKNIQFLGKISDEEKWRVLSKASAFVMPGIEDYGIFPVEAMSAGTPVLAYKAGGILENLMEGVNGYFFTEWNRENFDVGLMKVLNEKWNYKKISESVKRNNNSEDMFKKRFKEY</sequence>
<feature type="domain" description="Glycosyl transferase family 1" evidence="1">
    <location>
        <begin position="194"/>
        <end position="348"/>
    </location>
</feature>
<dbReference type="GO" id="GO:0016757">
    <property type="term" value="F:glycosyltransferase activity"/>
    <property type="evidence" value="ECO:0007669"/>
    <property type="project" value="InterPro"/>
</dbReference>
<gene>
    <name evidence="2" type="ORF">US24_C0004G0016</name>
</gene>
<proteinExistence type="predicted"/>
<dbReference type="InterPro" id="IPR050194">
    <property type="entry name" value="Glycosyltransferase_grp1"/>
</dbReference>
<reference evidence="2 3" key="1">
    <citation type="journal article" date="2015" name="Nature">
        <title>rRNA introns, odd ribosomes, and small enigmatic genomes across a large radiation of phyla.</title>
        <authorList>
            <person name="Brown C.T."/>
            <person name="Hug L.A."/>
            <person name="Thomas B.C."/>
            <person name="Sharon I."/>
            <person name="Castelle C.J."/>
            <person name="Singh A."/>
            <person name="Wilkins M.J."/>
            <person name="Williams K.H."/>
            <person name="Banfield J.F."/>
        </authorList>
    </citation>
    <scope>NUCLEOTIDE SEQUENCE [LARGE SCALE GENOMIC DNA]</scope>
</reference>
<name>A0A0G0FF35_9BACT</name>
<dbReference type="InterPro" id="IPR001296">
    <property type="entry name" value="Glyco_trans_1"/>
</dbReference>
<comment type="caution">
    <text evidence="2">The sequence shown here is derived from an EMBL/GenBank/DDBJ whole genome shotgun (WGS) entry which is preliminary data.</text>
</comment>
<dbReference type="EMBL" id="LBSF01000004">
    <property type="protein sequence ID" value="KKQ12140.1"/>
    <property type="molecule type" value="Genomic_DNA"/>
</dbReference>
<dbReference type="PATRIC" id="fig|1619091.4.peg.65"/>
<organism evidence="2 3">
    <name type="scientific">candidate division WS6 bacterium GW2011_GWC2_36_7</name>
    <dbReference type="NCBI Taxonomy" id="1619091"/>
    <lineage>
        <taxon>Bacteria</taxon>
        <taxon>Candidatus Dojkabacteria</taxon>
    </lineage>
</organism>
<dbReference type="Gene3D" id="3.40.50.2000">
    <property type="entry name" value="Glycogen Phosphorylase B"/>
    <property type="match status" value="2"/>
</dbReference>
<protein>
    <submittedName>
        <fullName evidence="2">Glycosyl transferase group 1</fullName>
    </submittedName>
</protein>
<dbReference type="Proteomes" id="UP000034075">
    <property type="component" value="Unassembled WGS sequence"/>
</dbReference>
<dbReference type="PANTHER" id="PTHR45947:SF3">
    <property type="entry name" value="SULFOQUINOVOSYL TRANSFERASE SQD2"/>
    <property type="match status" value="1"/>
</dbReference>